<evidence type="ECO:0000313" key="2">
    <source>
        <dbReference type="Proteomes" id="UP001224392"/>
    </source>
</evidence>
<proteinExistence type="predicted"/>
<dbReference type="EMBL" id="BSYJ01000004">
    <property type="protein sequence ID" value="GMG87957.1"/>
    <property type="molecule type" value="Genomic_DNA"/>
</dbReference>
<keyword evidence="2" id="KW-1185">Reference proteome</keyword>
<name>A0ABQ6M0X3_9GAMM</name>
<protein>
    <submittedName>
        <fullName evidence="1">Uncharacterized protein</fullName>
    </submittedName>
</protein>
<accession>A0ABQ6M0X3</accession>
<sequence>MVAPPANITPCTAGGFFSPFAGSDAALKLHKKALNAKNRNILEADIYPPDNYSRSEA</sequence>
<dbReference type="Proteomes" id="UP001224392">
    <property type="component" value="Unassembled WGS sequence"/>
</dbReference>
<reference evidence="1 2" key="1">
    <citation type="submission" date="2023-04" db="EMBL/GenBank/DDBJ databases">
        <title>Marinobulbifer ophiurae gen. nov., sp. Nov., isolate from tissue of brittle star Ophioplocus japonicus.</title>
        <authorList>
            <person name="Kawano K."/>
            <person name="Sawayama S."/>
            <person name="Nakagawa S."/>
        </authorList>
    </citation>
    <scope>NUCLEOTIDE SEQUENCE [LARGE SCALE GENOMIC DNA]</scope>
    <source>
        <strain evidence="1 2">NKW57</strain>
    </source>
</reference>
<organism evidence="1 2">
    <name type="scientific">Biformimicrobium ophioploci</name>
    <dbReference type="NCBI Taxonomy" id="3036711"/>
    <lineage>
        <taxon>Bacteria</taxon>
        <taxon>Pseudomonadati</taxon>
        <taxon>Pseudomonadota</taxon>
        <taxon>Gammaproteobacteria</taxon>
        <taxon>Cellvibrionales</taxon>
        <taxon>Microbulbiferaceae</taxon>
        <taxon>Biformimicrobium</taxon>
    </lineage>
</organism>
<comment type="caution">
    <text evidence="1">The sequence shown here is derived from an EMBL/GenBank/DDBJ whole genome shotgun (WGS) entry which is preliminary data.</text>
</comment>
<evidence type="ECO:0000313" key="1">
    <source>
        <dbReference type="EMBL" id="GMG87957.1"/>
    </source>
</evidence>
<gene>
    <name evidence="1" type="ORF">MNKW57_22780</name>
</gene>